<dbReference type="InterPro" id="IPR005311">
    <property type="entry name" value="PBP_dimer"/>
</dbReference>
<comment type="subcellular location">
    <subcellularLocation>
        <location evidence="1">Membrane</location>
    </subcellularLocation>
</comment>
<dbReference type="EMBL" id="DWWD01000042">
    <property type="protein sequence ID" value="HJC51004.1"/>
    <property type="molecule type" value="Genomic_DNA"/>
</dbReference>
<sequence>MITLRRRRRVKKIKRLNHAMKVRTIGMVTFIAILFIILAGRLVYFSIFKNGIYEKQVLSQQNYDSVTIPYKRGDILDRNGNTLATSRKLYNLVLEPQNILRTEDTRKEVVAALTKYMKIDKDDLMSYLKENKDSYYSVYKEDLTYNQVSGMKEYMDSDEGENIVGVVFAEKYEREYPNQSLAGHVIGFVSDNSGTGGIEQYYNSTLSGVDGRQYTYLNEELEQDTSVVDPENGKTVVSTIDSNIQKIAEQRLAAFEEEYGSKGSSILVMNPNNGEVYAMASSTSFNLEEPRNEENLLTKYTQSQIDKMSEDEKADAFNEIWRNPIVSNTFEPGSTFKPFTVAAGLEEGILDGDETFVCNGYEQIGSNRIHCSHRSGHGTITLSESISLSCNDAIMQIASKEGKDTFTKYQREFNFGSLTGIDLPGEASAASLLHSADEMQDVDLATSSFGQSFNCSMIQLASAFSSLINGGNYYQPHVVRQLQNDEGEVISNIEPTLVKQTVSKDTSDKLREYMQETVESGTGTRAQLDDYTVGGKTGTAEKIPRSAGTYIVSFCGFAPVEDPQVVVYVVIDEIQKGSQQNTGLAVEMARDVLKGSLEELKVAKSSNK</sequence>
<evidence type="ECO:0000256" key="1">
    <source>
        <dbReference type="ARBA" id="ARBA00004370"/>
    </source>
</evidence>
<evidence type="ECO:0000256" key="4">
    <source>
        <dbReference type="SAM" id="Phobius"/>
    </source>
</evidence>
<keyword evidence="4" id="KW-1133">Transmembrane helix</keyword>
<dbReference type="GO" id="GO:0071555">
    <property type="term" value="P:cell wall organization"/>
    <property type="evidence" value="ECO:0007669"/>
    <property type="project" value="TreeGrafter"/>
</dbReference>
<evidence type="ECO:0000256" key="3">
    <source>
        <dbReference type="ARBA" id="ARBA00023136"/>
    </source>
</evidence>
<dbReference type="AlphaFoldDB" id="A0A9D2PIS7"/>
<organism evidence="7 8">
    <name type="scientific">Candidatus Anaerostipes avistercoris</name>
    <dbReference type="NCBI Taxonomy" id="2838462"/>
    <lineage>
        <taxon>Bacteria</taxon>
        <taxon>Bacillati</taxon>
        <taxon>Bacillota</taxon>
        <taxon>Clostridia</taxon>
        <taxon>Lachnospirales</taxon>
        <taxon>Lachnospiraceae</taxon>
        <taxon>Anaerostipes</taxon>
    </lineage>
</organism>
<dbReference type="Pfam" id="PF00905">
    <property type="entry name" value="Transpeptidase"/>
    <property type="match status" value="1"/>
</dbReference>
<dbReference type="InterPro" id="IPR036138">
    <property type="entry name" value="PBP_dimer_sf"/>
</dbReference>
<dbReference type="Gene3D" id="3.40.710.10">
    <property type="entry name" value="DD-peptidase/beta-lactamase superfamily"/>
    <property type="match status" value="1"/>
</dbReference>
<dbReference type="GO" id="GO:0008658">
    <property type="term" value="F:penicillin binding"/>
    <property type="evidence" value="ECO:0007669"/>
    <property type="project" value="InterPro"/>
</dbReference>
<feature type="domain" description="Penicillin-binding protein transpeptidase" evidence="5">
    <location>
        <begin position="265"/>
        <end position="593"/>
    </location>
</feature>
<evidence type="ECO:0000259" key="6">
    <source>
        <dbReference type="Pfam" id="PF03717"/>
    </source>
</evidence>
<evidence type="ECO:0000259" key="5">
    <source>
        <dbReference type="Pfam" id="PF00905"/>
    </source>
</evidence>
<keyword evidence="3 4" id="KW-0472">Membrane</keyword>
<dbReference type="SUPFAM" id="SSF56601">
    <property type="entry name" value="beta-lactamase/transpeptidase-like"/>
    <property type="match status" value="1"/>
</dbReference>
<dbReference type="GO" id="GO:0005886">
    <property type="term" value="C:plasma membrane"/>
    <property type="evidence" value="ECO:0007669"/>
    <property type="project" value="TreeGrafter"/>
</dbReference>
<proteinExistence type="inferred from homology"/>
<dbReference type="Pfam" id="PF03717">
    <property type="entry name" value="PBP_dimer"/>
    <property type="match status" value="1"/>
</dbReference>
<dbReference type="InterPro" id="IPR001460">
    <property type="entry name" value="PCN-bd_Tpept"/>
</dbReference>
<comment type="similarity">
    <text evidence="2">Belongs to the transpeptidase family.</text>
</comment>
<protein>
    <submittedName>
        <fullName evidence="7">Penicillin-binding protein 2</fullName>
    </submittedName>
</protein>
<feature type="transmembrane region" description="Helical" evidence="4">
    <location>
        <begin position="21"/>
        <end position="44"/>
    </location>
</feature>
<dbReference type="Gene3D" id="3.90.1310.10">
    <property type="entry name" value="Penicillin-binding protein 2a (Domain 2)"/>
    <property type="match status" value="1"/>
</dbReference>
<dbReference type="SUPFAM" id="SSF56519">
    <property type="entry name" value="Penicillin binding protein dimerisation domain"/>
    <property type="match status" value="1"/>
</dbReference>
<dbReference type="InterPro" id="IPR050515">
    <property type="entry name" value="Beta-lactam/transpept"/>
</dbReference>
<gene>
    <name evidence="7" type="ORF">H9754_10660</name>
</gene>
<keyword evidence="4" id="KW-0812">Transmembrane</keyword>
<accession>A0A9D2PIS7</accession>
<comment type="caution">
    <text evidence="7">The sequence shown here is derived from an EMBL/GenBank/DDBJ whole genome shotgun (WGS) entry which is preliminary data.</text>
</comment>
<dbReference type="PANTHER" id="PTHR30627">
    <property type="entry name" value="PEPTIDOGLYCAN D,D-TRANSPEPTIDASE"/>
    <property type="match status" value="1"/>
</dbReference>
<evidence type="ECO:0000256" key="2">
    <source>
        <dbReference type="ARBA" id="ARBA00007171"/>
    </source>
</evidence>
<feature type="domain" description="Penicillin-binding protein dimerisation" evidence="6">
    <location>
        <begin position="68"/>
        <end position="218"/>
    </location>
</feature>
<reference evidence="7" key="1">
    <citation type="journal article" date="2021" name="PeerJ">
        <title>Extensive microbial diversity within the chicken gut microbiome revealed by metagenomics and culture.</title>
        <authorList>
            <person name="Gilroy R."/>
            <person name="Ravi A."/>
            <person name="Getino M."/>
            <person name="Pursley I."/>
            <person name="Horton D.L."/>
            <person name="Alikhan N.F."/>
            <person name="Baker D."/>
            <person name="Gharbi K."/>
            <person name="Hall N."/>
            <person name="Watson M."/>
            <person name="Adriaenssens E.M."/>
            <person name="Foster-Nyarko E."/>
            <person name="Jarju S."/>
            <person name="Secka A."/>
            <person name="Antonio M."/>
            <person name="Oren A."/>
            <person name="Chaudhuri R.R."/>
            <person name="La Ragione R."/>
            <person name="Hildebrand F."/>
            <person name="Pallen M.J."/>
        </authorList>
    </citation>
    <scope>NUCLEOTIDE SEQUENCE</scope>
    <source>
        <strain evidence="7">ChiSjej3B21-8574</strain>
    </source>
</reference>
<name>A0A9D2PIS7_9FIRM</name>
<dbReference type="Proteomes" id="UP000823904">
    <property type="component" value="Unassembled WGS sequence"/>
</dbReference>
<reference evidence="7" key="2">
    <citation type="submission" date="2021-04" db="EMBL/GenBank/DDBJ databases">
        <authorList>
            <person name="Gilroy R."/>
        </authorList>
    </citation>
    <scope>NUCLEOTIDE SEQUENCE</scope>
    <source>
        <strain evidence="7">ChiSjej3B21-8574</strain>
    </source>
</reference>
<dbReference type="InterPro" id="IPR012338">
    <property type="entry name" value="Beta-lactam/transpept-like"/>
</dbReference>
<evidence type="ECO:0000313" key="7">
    <source>
        <dbReference type="EMBL" id="HJC51004.1"/>
    </source>
</evidence>
<evidence type="ECO:0000313" key="8">
    <source>
        <dbReference type="Proteomes" id="UP000823904"/>
    </source>
</evidence>